<dbReference type="CDD" id="cd07989">
    <property type="entry name" value="LPLAT_AGPAT-like"/>
    <property type="match status" value="1"/>
</dbReference>
<sequence>MNPKGFRHNPSSVTVLANRFAVVGQHVFHLNLMAIPVCLPESTKKDVNVDITELPSTTPNDVVNHEPAASVTAGTNVSAAISEPFQQVVEPQPVPPPGLPLGVQRNWVWFYWQMVFRMVFYPWMGYRVSGSEQFNNSEGGLILSNHQSMLDPLLLPLAFGRPVTYLARSTLFEKRFLGAFLRKVYVVPIDRDAARAGSLREMQRRLEQGFLVGIFPEGTRSVDGEMGPLKPGFLALMRRGKVPVYPAGIAGAHLALPRGKLMLRPRRVRVVFGKPILPEEIAAYSKQQDAELIELVRQRIAACAQAAEAWRRGGPAPEGPL</sequence>
<gene>
    <name evidence="5" type="primary">plsC</name>
    <name evidence="5" type="ORF">Spb1_38670</name>
</gene>
<evidence type="ECO:0000256" key="2">
    <source>
        <dbReference type="ARBA" id="ARBA00022679"/>
    </source>
</evidence>
<dbReference type="SUPFAM" id="SSF69593">
    <property type="entry name" value="Glycerol-3-phosphate (1)-acyltransferase"/>
    <property type="match status" value="1"/>
</dbReference>
<dbReference type="AlphaFoldDB" id="A0A518GTK4"/>
<comment type="pathway">
    <text evidence="1">Lipid metabolism.</text>
</comment>
<dbReference type="Pfam" id="PF01553">
    <property type="entry name" value="Acyltransferase"/>
    <property type="match status" value="1"/>
</dbReference>
<accession>A0A518GTK4</accession>
<dbReference type="PANTHER" id="PTHR10434">
    <property type="entry name" value="1-ACYL-SN-GLYCEROL-3-PHOSPHATE ACYLTRANSFERASE"/>
    <property type="match status" value="1"/>
</dbReference>
<dbReference type="GO" id="GO:0003841">
    <property type="term" value="F:1-acylglycerol-3-phosphate O-acyltransferase activity"/>
    <property type="evidence" value="ECO:0007669"/>
    <property type="project" value="TreeGrafter"/>
</dbReference>
<reference evidence="5 6" key="1">
    <citation type="submission" date="2019-02" db="EMBL/GenBank/DDBJ databases">
        <title>Deep-cultivation of Planctomycetes and their phenomic and genomic characterization uncovers novel biology.</title>
        <authorList>
            <person name="Wiegand S."/>
            <person name="Jogler M."/>
            <person name="Boedeker C."/>
            <person name="Pinto D."/>
            <person name="Vollmers J."/>
            <person name="Rivas-Marin E."/>
            <person name="Kohn T."/>
            <person name="Peeters S.H."/>
            <person name="Heuer A."/>
            <person name="Rast P."/>
            <person name="Oberbeckmann S."/>
            <person name="Bunk B."/>
            <person name="Jeske O."/>
            <person name="Meyerdierks A."/>
            <person name="Storesund J.E."/>
            <person name="Kallscheuer N."/>
            <person name="Luecker S."/>
            <person name="Lage O.M."/>
            <person name="Pohl T."/>
            <person name="Merkel B.J."/>
            <person name="Hornburger P."/>
            <person name="Mueller R.-W."/>
            <person name="Bruemmer F."/>
            <person name="Labrenz M."/>
            <person name="Spormann A.M."/>
            <person name="Op den Camp H."/>
            <person name="Overmann J."/>
            <person name="Amann R."/>
            <person name="Jetten M.S.M."/>
            <person name="Mascher T."/>
            <person name="Medema M.H."/>
            <person name="Devos D.P."/>
            <person name="Kaster A.-K."/>
            <person name="Ovreas L."/>
            <person name="Rohde M."/>
            <person name="Galperin M.Y."/>
            <person name="Jogler C."/>
        </authorList>
    </citation>
    <scope>NUCLEOTIDE SEQUENCE [LARGE SCALE GENOMIC DNA]</scope>
    <source>
        <strain evidence="5 6">Spb1</strain>
    </source>
</reference>
<keyword evidence="2 5" id="KW-0808">Transferase</keyword>
<evidence type="ECO:0000256" key="1">
    <source>
        <dbReference type="ARBA" id="ARBA00005189"/>
    </source>
</evidence>
<dbReference type="SMART" id="SM00563">
    <property type="entry name" value="PlsC"/>
    <property type="match status" value="1"/>
</dbReference>
<dbReference type="EMBL" id="CP036299">
    <property type="protein sequence ID" value="QDV31920.1"/>
    <property type="molecule type" value="Genomic_DNA"/>
</dbReference>
<dbReference type="EC" id="2.3.1.-" evidence="5"/>
<dbReference type="Proteomes" id="UP000315349">
    <property type="component" value="Chromosome"/>
</dbReference>
<evidence type="ECO:0000313" key="5">
    <source>
        <dbReference type="EMBL" id="QDV31920.1"/>
    </source>
</evidence>
<dbReference type="KEGG" id="peh:Spb1_38670"/>
<proteinExistence type="predicted"/>
<dbReference type="InterPro" id="IPR002123">
    <property type="entry name" value="Plipid/glycerol_acylTrfase"/>
</dbReference>
<keyword evidence="6" id="KW-1185">Reference proteome</keyword>
<feature type="domain" description="Phospholipid/glycerol acyltransferase" evidence="4">
    <location>
        <begin position="140"/>
        <end position="252"/>
    </location>
</feature>
<protein>
    <submittedName>
        <fullName evidence="5">1-acyl-sn-glycerol-3-phosphate acyltransferase</fullName>
        <ecNumber evidence="5">2.3.1.-</ecNumber>
    </submittedName>
</protein>
<evidence type="ECO:0000313" key="6">
    <source>
        <dbReference type="Proteomes" id="UP000315349"/>
    </source>
</evidence>
<keyword evidence="3 5" id="KW-0012">Acyltransferase</keyword>
<evidence type="ECO:0000259" key="4">
    <source>
        <dbReference type="SMART" id="SM00563"/>
    </source>
</evidence>
<name>A0A518GTK4_9PLAN</name>
<dbReference type="GO" id="GO:0006654">
    <property type="term" value="P:phosphatidic acid biosynthetic process"/>
    <property type="evidence" value="ECO:0007669"/>
    <property type="project" value="TreeGrafter"/>
</dbReference>
<organism evidence="5 6">
    <name type="scientific">Planctopirus ephydatiae</name>
    <dbReference type="NCBI Taxonomy" id="2528019"/>
    <lineage>
        <taxon>Bacteria</taxon>
        <taxon>Pseudomonadati</taxon>
        <taxon>Planctomycetota</taxon>
        <taxon>Planctomycetia</taxon>
        <taxon>Planctomycetales</taxon>
        <taxon>Planctomycetaceae</taxon>
        <taxon>Planctopirus</taxon>
    </lineage>
</organism>
<evidence type="ECO:0000256" key="3">
    <source>
        <dbReference type="ARBA" id="ARBA00023315"/>
    </source>
</evidence>
<dbReference type="PANTHER" id="PTHR10434:SF11">
    <property type="entry name" value="1-ACYL-SN-GLYCEROL-3-PHOSPHATE ACYLTRANSFERASE"/>
    <property type="match status" value="1"/>
</dbReference>